<dbReference type="InterPro" id="IPR000406">
    <property type="entry name" value="Rho_GDI"/>
</dbReference>
<accession>B9WA19</accession>
<reference evidence="5 6" key="1">
    <citation type="journal article" date="2009" name="Genome Res.">
        <title>Comparative genomics of the fungal pathogens Candida dubliniensis and Candida albicans.</title>
        <authorList>
            <person name="Jackson A.P."/>
            <person name="Gamble J.A."/>
            <person name="Yeomans T."/>
            <person name="Moran G.P."/>
            <person name="Saunders D."/>
            <person name="Harris D."/>
            <person name="Aslett M."/>
            <person name="Barrell J.F."/>
            <person name="Butler G."/>
            <person name="Citiulo F."/>
            <person name="Coleman D.C."/>
            <person name="de Groot P.W.J."/>
            <person name="Goodwin T.J."/>
            <person name="Quail M.A."/>
            <person name="McQuillan J."/>
            <person name="Munro C.A."/>
            <person name="Pain A."/>
            <person name="Poulter R.T."/>
            <person name="Rajandream M.A."/>
            <person name="Renauld H."/>
            <person name="Spiering M.J."/>
            <person name="Tivey A."/>
            <person name="Gow N.A.R."/>
            <person name="Barrell B."/>
            <person name="Sullivan D.J."/>
            <person name="Berriman M."/>
        </authorList>
    </citation>
    <scope>NUCLEOTIDE SEQUENCE [LARGE SCALE GENOMIC DNA]</scope>
    <source>
        <strain evidence="6">CD36 / ATCC MYA-646 / CBS 7987 / NCPF 3949 / NRRL Y-17841</strain>
    </source>
</reference>
<dbReference type="Pfam" id="PF02115">
    <property type="entry name" value="Rho_GDI"/>
    <property type="match status" value="1"/>
</dbReference>
<evidence type="ECO:0008006" key="7">
    <source>
        <dbReference type="Google" id="ProtNLM"/>
    </source>
</evidence>
<comment type="subcellular location">
    <subcellularLocation>
        <location evidence="1">Cytoplasm</location>
    </subcellularLocation>
</comment>
<dbReference type="RefSeq" id="XP_002417939.1">
    <property type="nucleotide sequence ID" value="XM_002417894.1"/>
</dbReference>
<dbReference type="HOGENOM" id="CLU_1885699_0_0_1"/>
<protein>
    <recommendedName>
        <fullName evidence="7">Rho GDP-dissociation inhibitor</fullName>
    </recommendedName>
</protein>
<dbReference type="KEGG" id="cdu:CD36_13000"/>
<dbReference type="GO" id="GO:0005829">
    <property type="term" value="C:cytosol"/>
    <property type="evidence" value="ECO:0007669"/>
    <property type="project" value="TreeGrafter"/>
</dbReference>
<evidence type="ECO:0000256" key="3">
    <source>
        <dbReference type="ARBA" id="ARBA00022490"/>
    </source>
</evidence>
<evidence type="ECO:0000313" key="4">
    <source>
        <dbReference type="CGD" id="CAL0000169501"/>
    </source>
</evidence>
<dbReference type="VEuPathDB" id="FungiDB:CD36_13000"/>
<dbReference type="AlphaFoldDB" id="B9WA19"/>
<dbReference type="EMBL" id="FM992688">
    <property type="protein sequence ID" value="CAX45657.1"/>
    <property type="molecule type" value="Genomic_DNA"/>
</dbReference>
<proteinExistence type="inferred from homology"/>
<evidence type="ECO:0000256" key="2">
    <source>
        <dbReference type="ARBA" id="ARBA00009758"/>
    </source>
</evidence>
<dbReference type="SUPFAM" id="SSF81296">
    <property type="entry name" value="E set domains"/>
    <property type="match status" value="1"/>
</dbReference>
<keyword evidence="3" id="KW-0963">Cytoplasm</keyword>
<sequence length="135" mass="15392">MPVETHPDFQVVKLVVNVKGKEPFDVPVRGADSITVTIPGGVKYHMTMHFQVKNKKYENLRYVQVAKKAGITIRTRELEIGTYEPSEDTVYTKDFPEDETPGSWLARGIYSCNSTYYAGEEKLFSNDWNLEIVAK</sequence>
<dbReference type="Proteomes" id="UP000002605">
    <property type="component" value="Chromosome 1"/>
</dbReference>
<dbReference type="GO" id="GO:0007266">
    <property type="term" value="P:Rho protein signal transduction"/>
    <property type="evidence" value="ECO:0007669"/>
    <property type="project" value="InterPro"/>
</dbReference>
<dbReference type="InterPro" id="IPR024792">
    <property type="entry name" value="RhoGDI_dom_sf"/>
</dbReference>
<evidence type="ECO:0000313" key="5">
    <source>
        <dbReference type="EMBL" id="CAX45657.1"/>
    </source>
</evidence>
<dbReference type="CGD" id="CAL0000169501">
    <property type="gene designation" value="Cd36_13000"/>
</dbReference>
<dbReference type="GeneID" id="8045490"/>
<keyword evidence="6" id="KW-1185">Reference proteome</keyword>
<evidence type="ECO:0000313" key="6">
    <source>
        <dbReference type="Proteomes" id="UP000002605"/>
    </source>
</evidence>
<dbReference type="eggNOG" id="KOG3205">
    <property type="taxonomic scope" value="Eukaryota"/>
</dbReference>
<dbReference type="PANTHER" id="PTHR10980">
    <property type="entry name" value="RHO GDP-DISSOCIATION INHIBITOR"/>
    <property type="match status" value="1"/>
</dbReference>
<organism evidence="5 6">
    <name type="scientific">Candida dubliniensis (strain CD36 / ATCC MYA-646 / CBS 7987 / NCPF 3949 / NRRL Y-17841)</name>
    <name type="common">Yeast</name>
    <dbReference type="NCBI Taxonomy" id="573826"/>
    <lineage>
        <taxon>Eukaryota</taxon>
        <taxon>Fungi</taxon>
        <taxon>Dikarya</taxon>
        <taxon>Ascomycota</taxon>
        <taxon>Saccharomycotina</taxon>
        <taxon>Pichiomycetes</taxon>
        <taxon>Debaryomycetaceae</taxon>
        <taxon>Candida/Lodderomyces clade</taxon>
        <taxon>Candida</taxon>
    </lineage>
</organism>
<evidence type="ECO:0000256" key="1">
    <source>
        <dbReference type="ARBA" id="ARBA00004496"/>
    </source>
</evidence>
<dbReference type="GO" id="GO:0016020">
    <property type="term" value="C:membrane"/>
    <property type="evidence" value="ECO:0007669"/>
    <property type="project" value="TreeGrafter"/>
</dbReference>
<dbReference type="GO" id="GO:0005094">
    <property type="term" value="F:Rho GDP-dissociation inhibitor activity"/>
    <property type="evidence" value="ECO:0007669"/>
    <property type="project" value="InterPro"/>
</dbReference>
<dbReference type="Gene3D" id="2.70.50.30">
    <property type="entry name" value="Coagulation Factor XIII, subunit A, domain 1"/>
    <property type="match status" value="1"/>
</dbReference>
<comment type="similarity">
    <text evidence="2">Belongs to the Rho GDI family.</text>
</comment>
<dbReference type="OrthoDB" id="1683373at2759"/>
<gene>
    <name evidence="4" type="ordered locus">Cd36_13000</name>
    <name evidence="5" type="ORF">CD36_13000</name>
</gene>
<dbReference type="InterPro" id="IPR014756">
    <property type="entry name" value="Ig_E-set"/>
</dbReference>
<dbReference type="PANTHER" id="PTHR10980:SF3">
    <property type="entry name" value="LD16419P"/>
    <property type="match status" value="1"/>
</dbReference>
<name>B9WA19_CANDC</name>